<dbReference type="Pfam" id="PF03432">
    <property type="entry name" value="Relaxase"/>
    <property type="match status" value="1"/>
</dbReference>
<protein>
    <submittedName>
        <fullName evidence="4">Relaxase/mobilization nuclease-like protein</fullName>
    </submittedName>
</protein>
<evidence type="ECO:0000313" key="5">
    <source>
        <dbReference type="Proteomes" id="UP000256845"/>
    </source>
</evidence>
<evidence type="ECO:0000313" key="4">
    <source>
        <dbReference type="EMBL" id="RED44124.1"/>
    </source>
</evidence>
<feature type="coiled-coil region" evidence="1">
    <location>
        <begin position="271"/>
        <end position="344"/>
    </location>
</feature>
<comment type="caution">
    <text evidence="4">The sequence shown here is derived from an EMBL/GenBank/DDBJ whole genome shotgun (WGS) entry which is preliminary data.</text>
</comment>
<keyword evidence="5" id="KW-1185">Reference proteome</keyword>
<evidence type="ECO:0000259" key="3">
    <source>
        <dbReference type="Pfam" id="PF03432"/>
    </source>
</evidence>
<sequence length="691" mass="80060">MGSYSRGWDDALRVRGSNQTNPISTGSSGKYTPSKEVVFKVIGHSKTIRGGNLMANYISRNAGDPEIEKNASELELLQQKGMYNSEGFVPADQIKEELSSWNLIPDDKQNFSKAAREASKEELAQMPDAEKYRNKQVGHYVISFPNQHHELTDQQMHRTVQDVLQPFKDQGHHYLYAIHRHQAKPHVHIMMKYRSDDNKRLNLLPRDIQNIREHIAEVARDHGIHMEATRRQEKIRELAAKIPTVEQHLLFKRYRDLKQKVTQSNLKGETLQNYQRALDRAQSRMAELKVYQKAEKRLPKIDKKLERLEKKQQTSNSVRLKSKIDALKQDRKALNDIVEDERRRRSMKLSQPIDAVHAVKTDRQLSQVVKDLRDASRGVEDRETELKKAVETIHKVAREKEKIISNLTPEKHDRYSYDLNKNGRERDSLLQRQVPHWYLRHGYEYENRRSSIPDQNNNNMEAVAVRLPALKQKTNVAISEFVNSTYANPDKARSAFLELAAENTRTAFWYANKRPELFGKLSDDPDQKIRISSKTVHLTKEWKKEALERIQTKNNEMPPEIQRSRLSAAMRLRQGTADAKQLERDMAIFGKDVEAIVKSNIDRKKDNDNSKDKSADTAITQTKNKKTLEQWLKENADRGNAALRPFEKPLNEKSTQKAPVDKGERQSLPGDFVRPNKGRDKTKGQDKSRSR</sequence>
<evidence type="ECO:0000256" key="2">
    <source>
        <dbReference type="SAM" id="MobiDB-lite"/>
    </source>
</evidence>
<dbReference type="InterPro" id="IPR005094">
    <property type="entry name" value="Endonuclease_MobA/VirD2"/>
</dbReference>
<dbReference type="OrthoDB" id="7359795at2"/>
<dbReference type="AlphaFoldDB" id="A0A3D9H3P7"/>
<dbReference type="Proteomes" id="UP000256845">
    <property type="component" value="Unassembled WGS sequence"/>
</dbReference>
<feature type="compositionally biased region" description="Basic and acidic residues" evidence="2">
    <location>
        <begin position="604"/>
        <end position="615"/>
    </location>
</feature>
<feature type="region of interest" description="Disordered" evidence="2">
    <location>
        <begin position="604"/>
        <end position="691"/>
    </location>
</feature>
<evidence type="ECO:0000256" key="1">
    <source>
        <dbReference type="SAM" id="Coils"/>
    </source>
</evidence>
<proteinExistence type="predicted"/>
<feature type="compositionally biased region" description="Basic and acidic residues" evidence="2">
    <location>
        <begin position="677"/>
        <end position="691"/>
    </location>
</feature>
<feature type="compositionally biased region" description="Basic and acidic residues" evidence="2">
    <location>
        <begin position="645"/>
        <end position="665"/>
    </location>
</feature>
<dbReference type="RefSeq" id="WP_115939357.1">
    <property type="nucleotide sequence ID" value="NZ_QRDW01000017.1"/>
</dbReference>
<dbReference type="EMBL" id="QRDW01000017">
    <property type="protein sequence ID" value="RED44124.1"/>
    <property type="molecule type" value="Genomic_DNA"/>
</dbReference>
<feature type="domain" description="MobA/VirD2-like nuclease" evidence="3">
    <location>
        <begin position="113"/>
        <end position="224"/>
    </location>
</feature>
<gene>
    <name evidence="4" type="ORF">DFP90_11727</name>
</gene>
<dbReference type="Gene3D" id="3.30.930.30">
    <property type="match status" value="1"/>
</dbReference>
<feature type="region of interest" description="Disordered" evidence="2">
    <location>
        <begin position="1"/>
        <end position="30"/>
    </location>
</feature>
<accession>A0A3D9H3P7</accession>
<feature type="compositionally biased region" description="Polar residues" evidence="2">
    <location>
        <begin position="16"/>
        <end position="30"/>
    </location>
</feature>
<organism evidence="4 5">
    <name type="scientific">Aestuariispira insulae</name>
    <dbReference type="NCBI Taxonomy" id="1461337"/>
    <lineage>
        <taxon>Bacteria</taxon>
        <taxon>Pseudomonadati</taxon>
        <taxon>Pseudomonadota</taxon>
        <taxon>Alphaproteobacteria</taxon>
        <taxon>Rhodospirillales</taxon>
        <taxon>Kiloniellaceae</taxon>
        <taxon>Aestuariispira</taxon>
    </lineage>
</organism>
<feature type="compositionally biased region" description="Basic and acidic residues" evidence="2">
    <location>
        <begin position="626"/>
        <end position="637"/>
    </location>
</feature>
<reference evidence="4 5" key="1">
    <citation type="submission" date="2018-07" db="EMBL/GenBank/DDBJ databases">
        <title>Genomic Encyclopedia of Type Strains, Phase III (KMG-III): the genomes of soil and plant-associated and newly described type strains.</title>
        <authorList>
            <person name="Whitman W."/>
        </authorList>
    </citation>
    <scope>NUCLEOTIDE SEQUENCE [LARGE SCALE GENOMIC DNA]</scope>
    <source>
        <strain evidence="4 5">CECT 8488</strain>
    </source>
</reference>
<name>A0A3D9H3P7_9PROT</name>
<keyword evidence="1" id="KW-0175">Coiled coil</keyword>